<feature type="chain" id="PRO_5008608926" description="CBM1 domain-containing protein" evidence="1">
    <location>
        <begin position="19"/>
        <end position="160"/>
    </location>
</feature>
<evidence type="ECO:0008006" key="4">
    <source>
        <dbReference type="Google" id="ProtNLM"/>
    </source>
</evidence>
<keyword evidence="3" id="KW-1185">Reference proteome</keyword>
<dbReference type="OrthoDB" id="5378741at2759"/>
<evidence type="ECO:0000313" key="2">
    <source>
        <dbReference type="EMBL" id="OBT98571.1"/>
    </source>
</evidence>
<organism evidence="2 3">
    <name type="scientific">Pseudogymnoascus verrucosus</name>
    <dbReference type="NCBI Taxonomy" id="342668"/>
    <lineage>
        <taxon>Eukaryota</taxon>
        <taxon>Fungi</taxon>
        <taxon>Dikarya</taxon>
        <taxon>Ascomycota</taxon>
        <taxon>Pezizomycotina</taxon>
        <taxon>Leotiomycetes</taxon>
        <taxon>Thelebolales</taxon>
        <taxon>Thelebolaceae</taxon>
        <taxon>Pseudogymnoascus</taxon>
    </lineage>
</organism>
<evidence type="ECO:0000313" key="3">
    <source>
        <dbReference type="Proteomes" id="UP000091956"/>
    </source>
</evidence>
<dbReference type="RefSeq" id="XP_018132304.1">
    <property type="nucleotide sequence ID" value="XM_018273055.2"/>
</dbReference>
<gene>
    <name evidence="2" type="ORF">VE01_03568</name>
</gene>
<evidence type="ECO:0000256" key="1">
    <source>
        <dbReference type="SAM" id="SignalP"/>
    </source>
</evidence>
<dbReference type="EMBL" id="KV460216">
    <property type="protein sequence ID" value="OBT98571.1"/>
    <property type="molecule type" value="Genomic_DNA"/>
</dbReference>
<name>A0A1B8GRW8_9PEZI</name>
<sequence length="160" mass="17293">MKLSNAFTLLLLPLAALANPVPEPEVVKGEVVKGGYTPRDIIALRDEDAEVAGLVPRATVVCKIVNVVTTVSCRWNPWHAGWNGNGKSAVRTDFKPNTGHDFSCYTVGECIGGNCTWDWAPNWSCYVPGYYTDSKCTKAALGPCPWPDVPNSSPPAGLWD</sequence>
<proteinExistence type="predicted"/>
<dbReference type="AlphaFoldDB" id="A0A1B8GRW8"/>
<accession>A0A1B8GRW8</accession>
<reference evidence="3" key="2">
    <citation type="journal article" date="2018" name="Nat. Commun.">
        <title>Extreme sensitivity to ultraviolet light in the fungal pathogen causing white-nose syndrome of bats.</title>
        <authorList>
            <person name="Palmer J.M."/>
            <person name="Drees K.P."/>
            <person name="Foster J.T."/>
            <person name="Lindner D.L."/>
        </authorList>
    </citation>
    <scope>NUCLEOTIDE SEQUENCE [LARGE SCALE GENOMIC DNA]</scope>
    <source>
        <strain evidence="3">UAMH 10579</strain>
    </source>
</reference>
<keyword evidence="1" id="KW-0732">Signal</keyword>
<protein>
    <recommendedName>
        <fullName evidence="4">CBM1 domain-containing protein</fullName>
    </recommendedName>
</protein>
<dbReference type="GeneID" id="28836954"/>
<dbReference type="Proteomes" id="UP000091956">
    <property type="component" value="Unassembled WGS sequence"/>
</dbReference>
<reference evidence="2 3" key="1">
    <citation type="submission" date="2016-03" db="EMBL/GenBank/DDBJ databases">
        <title>Comparative genomics of Pseudogymnoascus destructans, the fungus causing white-nose syndrome of bats.</title>
        <authorList>
            <person name="Palmer J.M."/>
            <person name="Drees K.P."/>
            <person name="Foster J.T."/>
            <person name="Lindner D.L."/>
        </authorList>
    </citation>
    <scope>NUCLEOTIDE SEQUENCE [LARGE SCALE GENOMIC DNA]</scope>
    <source>
        <strain evidence="2 3">UAMH 10579</strain>
    </source>
</reference>
<feature type="signal peptide" evidence="1">
    <location>
        <begin position="1"/>
        <end position="18"/>
    </location>
</feature>